<reference evidence="1" key="1">
    <citation type="submission" date="2022-04" db="EMBL/GenBank/DDBJ databases">
        <title>Genome of the entomopathogenic fungus Entomophthora muscae.</title>
        <authorList>
            <person name="Elya C."/>
            <person name="Lovett B.R."/>
            <person name="Lee E."/>
            <person name="Macias A.M."/>
            <person name="Hajek A.E."/>
            <person name="De Bivort B.L."/>
            <person name="Kasson M.T."/>
            <person name="De Fine Licht H.H."/>
            <person name="Stajich J.E."/>
        </authorList>
    </citation>
    <scope>NUCLEOTIDE SEQUENCE</scope>
    <source>
        <strain evidence="1">Berkeley</strain>
    </source>
</reference>
<comment type="caution">
    <text evidence="1">The sequence shown here is derived from an EMBL/GenBank/DDBJ whole genome shotgun (WGS) entry which is preliminary data.</text>
</comment>
<dbReference type="EMBL" id="QTSX02007392">
    <property type="protein sequence ID" value="KAJ9048487.1"/>
    <property type="molecule type" value="Genomic_DNA"/>
</dbReference>
<evidence type="ECO:0000313" key="2">
    <source>
        <dbReference type="Proteomes" id="UP001165960"/>
    </source>
</evidence>
<evidence type="ECO:0000313" key="1">
    <source>
        <dbReference type="EMBL" id="KAJ9048487.1"/>
    </source>
</evidence>
<protein>
    <submittedName>
        <fullName evidence="1">Uncharacterized protein</fullName>
    </submittedName>
</protein>
<keyword evidence="2" id="KW-1185">Reference proteome</keyword>
<dbReference type="Proteomes" id="UP001165960">
    <property type="component" value="Unassembled WGS sequence"/>
</dbReference>
<gene>
    <name evidence="1" type="ORF">DSO57_1034683</name>
</gene>
<name>A0ACC2REG6_9FUNG</name>
<sequence length="352" mass="39000">MKWNQSGHASAKLTDFTLTGLNAALNHSKGTSQSELKPEIIGKSSSALDSPLKNFSCNQSNLHLGSDSENYPLILGWFSLLGTISLQDKNYHFGLIKMLIPICKFVVLTLYLFLLLIWSTSPDLLGKISSSVLRVSDNPSHLLHLDDDLPGKVQDLLISDKHLVKSLTCDDLDPFLLDLLPGPLRKEDSSSPALPVEDSCNTWTLQVLLEEEDLDMDVVSPKAPPKVGQHVVQGGIHCNSVKTQQLGKYSSKIRDQVGNLEACERRHNWIDHHHQSKNFGVHIIASKIISEICEYVVYTGAYGYGLDGVGQYQRGPGVLLGGVELCWLLIVIIARWFVEWPMLMVILMAPNP</sequence>
<accession>A0ACC2REG6</accession>
<organism evidence="1 2">
    <name type="scientific">Entomophthora muscae</name>
    <dbReference type="NCBI Taxonomy" id="34485"/>
    <lineage>
        <taxon>Eukaryota</taxon>
        <taxon>Fungi</taxon>
        <taxon>Fungi incertae sedis</taxon>
        <taxon>Zoopagomycota</taxon>
        <taxon>Entomophthoromycotina</taxon>
        <taxon>Entomophthoromycetes</taxon>
        <taxon>Entomophthorales</taxon>
        <taxon>Entomophthoraceae</taxon>
        <taxon>Entomophthora</taxon>
    </lineage>
</organism>
<proteinExistence type="predicted"/>